<dbReference type="InterPro" id="IPR051310">
    <property type="entry name" value="MCP_chemotaxis"/>
</dbReference>
<feature type="domain" description="PAC" evidence="7">
    <location>
        <begin position="90"/>
        <end position="142"/>
    </location>
</feature>
<dbReference type="InterPro" id="IPR004089">
    <property type="entry name" value="MCPsignal_dom"/>
</dbReference>
<comment type="subcellular location">
    <subcellularLocation>
        <location evidence="1">Membrane</location>
    </subcellularLocation>
</comment>
<dbReference type="InterPro" id="IPR004090">
    <property type="entry name" value="Chemotax_Me-accpt_rcpt"/>
</dbReference>
<dbReference type="InterPro" id="IPR013655">
    <property type="entry name" value="PAS_fold_3"/>
</dbReference>
<dbReference type="Pfam" id="PF08447">
    <property type="entry name" value="PAS_3"/>
    <property type="match status" value="1"/>
</dbReference>
<dbReference type="SMART" id="SM00091">
    <property type="entry name" value="PAS"/>
    <property type="match status" value="3"/>
</dbReference>
<feature type="domain" description="PAS" evidence="6">
    <location>
        <begin position="140"/>
        <end position="196"/>
    </location>
</feature>
<dbReference type="PROSITE" id="PS50192">
    <property type="entry name" value="T_SNARE"/>
    <property type="match status" value="1"/>
</dbReference>
<dbReference type="PANTHER" id="PTHR43531:SF11">
    <property type="entry name" value="METHYL-ACCEPTING CHEMOTAXIS PROTEIN 3"/>
    <property type="match status" value="1"/>
</dbReference>
<feature type="domain" description="HAMP" evidence="9">
    <location>
        <begin position="375"/>
        <end position="427"/>
    </location>
</feature>
<dbReference type="PROSITE" id="PS50112">
    <property type="entry name" value="PAS"/>
    <property type="match status" value="3"/>
</dbReference>
<evidence type="ECO:0000259" key="8">
    <source>
        <dbReference type="PROSITE" id="PS50192"/>
    </source>
</evidence>
<keyword evidence="11" id="KW-1185">Reference proteome</keyword>
<dbReference type="GO" id="GO:0007165">
    <property type="term" value="P:signal transduction"/>
    <property type="evidence" value="ECO:0007669"/>
    <property type="project" value="UniProtKB-KW"/>
</dbReference>
<evidence type="ECO:0000259" key="9">
    <source>
        <dbReference type="PROSITE" id="PS50885"/>
    </source>
</evidence>
<feature type="domain" description="PAS" evidence="6">
    <location>
        <begin position="275"/>
        <end position="313"/>
    </location>
</feature>
<name>A0A640VS05_9RHOB</name>
<dbReference type="EMBL" id="BLIV01000005">
    <property type="protein sequence ID" value="GFE51178.1"/>
    <property type="molecule type" value="Genomic_DNA"/>
</dbReference>
<organism evidence="10 11">
    <name type="scientific">Roseobacter cerasinus</name>
    <dbReference type="NCBI Taxonomy" id="2602289"/>
    <lineage>
        <taxon>Bacteria</taxon>
        <taxon>Pseudomonadati</taxon>
        <taxon>Pseudomonadota</taxon>
        <taxon>Alphaproteobacteria</taxon>
        <taxon>Rhodobacterales</taxon>
        <taxon>Roseobacteraceae</taxon>
        <taxon>Roseobacter</taxon>
    </lineage>
</organism>
<dbReference type="GO" id="GO:0006935">
    <property type="term" value="P:chemotaxis"/>
    <property type="evidence" value="ECO:0007669"/>
    <property type="project" value="UniProtKB-KW"/>
</dbReference>
<evidence type="ECO:0000256" key="1">
    <source>
        <dbReference type="ARBA" id="ARBA00004370"/>
    </source>
</evidence>
<dbReference type="InterPro" id="IPR000700">
    <property type="entry name" value="PAS-assoc_C"/>
</dbReference>
<evidence type="ECO:0000256" key="2">
    <source>
        <dbReference type="ARBA" id="ARBA00022500"/>
    </source>
</evidence>
<keyword evidence="2" id="KW-0145">Chemotaxis</keyword>
<dbReference type="CDD" id="cd00130">
    <property type="entry name" value="PAS"/>
    <property type="match status" value="3"/>
</dbReference>
<evidence type="ECO:0000259" key="7">
    <source>
        <dbReference type="PROSITE" id="PS50113"/>
    </source>
</evidence>
<feature type="domain" description="Methyl-accepting transducer" evidence="5">
    <location>
        <begin position="432"/>
        <end position="661"/>
    </location>
</feature>
<dbReference type="InterPro" id="IPR035965">
    <property type="entry name" value="PAS-like_dom_sf"/>
</dbReference>
<sequence>MARLFRKSPPTPSSSHEHAAFLAAIDNSHVLVWFAPDGTILDVNENFCQLFGYTKDEVVGKSRRILLDKDDPEDKDEEAAIRGLKSPGPRADVVGRVTKTGQKLWLSATYLPITDAAGKVVKMVTVSHDLTSKVELERAEKQNLLRQIEAISATHGRVVYDVDGKILEVNDMALDLLGYEREEFVGENYAKLVHPDYAGTDRYEKFLEEVKNGVVPAGNFKRFRKDGTGLWVQSIYCPERDKDGNVVRMISVKSDVTAIMEANDMTNTITKIQAVIEFSPDGTIRHANDLFLGAMGYTLDEIVGKHHSMFMPDGEVDTPEYAAHWRILQEGKFHTGEYRRRAKDGSDVWIAASYTPVIGPNGETVKVVKYATDITPRVQAIKSLRDGLAHLAEGDLRHEILGTFGRDFDPLKQDFNTAIAKLRTSLGGVVEASREIDSGTKEISTASDDLSRRTESQAASLEETAAAIAEMSASVKSTADIARNTRDVVEKTKSRATASSEVMAQARTAMDAISSSSDEISKITSMIEDIAFQTNLLALNAGVEAARAGEAGRGFAVVASEVRALAQRSSEAATQIAHLIATSANQVHEGVDLVSKTGESLAEIDSFVADLTKMVADIAAAAAEQSGGLDEINGSVSALDDVTQRNAAMFEETNAATQLLTNEVEKLGKIATSFSIGTEGEDAIASPDRLAS</sequence>
<dbReference type="InterPro" id="IPR003660">
    <property type="entry name" value="HAMP_dom"/>
</dbReference>
<dbReference type="RefSeq" id="WP_159978616.1">
    <property type="nucleotide sequence ID" value="NZ_BLIV01000005.1"/>
</dbReference>
<dbReference type="Gene3D" id="1.10.287.950">
    <property type="entry name" value="Methyl-accepting chemotaxis protein"/>
    <property type="match status" value="1"/>
</dbReference>
<dbReference type="NCBIfam" id="TIGR00229">
    <property type="entry name" value="sensory_box"/>
    <property type="match status" value="3"/>
</dbReference>
<feature type="domain" description="PAS" evidence="6">
    <location>
        <begin position="37"/>
        <end position="77"/>
    </location>
</feature>
<reference evidence="10 11" key="1">
    <citation type="submission" date="2019-12" db="EMBL/GenBank/DDBJ databases">
        <title>Roseobacter cerasinus sp. nov., isolated from seawater around aquaculture.</title>
        <authorList>
            <person name="Muramatsu S."/>
            <person name="Takabe Y."/>
            <person name="Mori K."/>
            <person name="Takaichi S."/>
            <person name="Hanada S."/>
        </authorList>
    </citation>
    <scope>NUCLEOTIDE SEQUENCE [LARGE SCALE GENOMIC DNA]</scope>
    <source>
        <strain evidence="10 11">AI77</strain>
    </source>
</reference>
<comment type="similarity">
    <text evidence="3">Belongs to the methyl-accepting chemotaxis (MCP) protein family.</text>
</comment>
<dbReference type="SMART" id="SM00283">
    <property type="entry name" value="MA"/>
    <property type="match status" value="1"/>
</dbReference>
<evidence type="ECO:0000259" key="5">
    <source>
        <dbReference type="PROSITE" id="PS50111"/>
    </source>
</evidence>
<evidence type="ECO:0000313" key="10">
    <source>
        <dbReference type="EMBL" id="GFE51178.1"/>
    </source>
</evidence>
<dbReference type="InterPro" id="IPR001610">
    <property type="entry name" value="PAC"/>
</dbReference>
<dbReference type="InterPro" id="IPR000014">
    <property type="entry name" value="PAS"/>
</dbReference>
<evidence type="ECO:0000256" key="4">
    <source>
        <dbReference type="PROSITE-ProRule" id="PRU00284"/>
    </source>
</evidence>
<proteinExistence type="inferred from homology"/>
<accession>A0A640VS05</accession>
<dbReference type="Gene3D" id="3.30.450.20">
    <property type="entry name" value="PAS domain"/>
    <property type="match status" value="3"/>
</dbReference>
<evidence type="ECO:0000259" key="6">
    <source>
        <dbReference type="PROSITE" id="PS50112"/>
    </source>
</evidence>
<gene>
    <name evidence="10" type="ORF">So717_29310</name>
</gene>
<feature type="domain" description="PAC" evidence="7">
    <location>
        <begin position="216"/>
        <end position="268"/>
    </location>
</feature>
<dbReference type="PRINTS" id="PR00260">
    <property type="entry name" value="CHEMTRNSDUCR"/>
</dbReference>
<feature type="domain" description="T-SNARE coiled-coil homology" evidence="8">
    <location>
        <begin position="591"/>
        <end position="653"/>
    </location>
</feature>
<dbReference type="PROSITE" id="PS50111">
    <property type="entry name" value="CHEMOTAXIS_TRANSDUC_2"/>
    <property type="match status" value="1"/>
</dbReference>
<dbReference type="Proteomes" id="UP000436522">
    <property type="component" value="Unassembled WGS sequence"/>
</dbReference>
<dbReference type="PROSITE" id="PS50885">
    <property type="entry name" value="HAMP"/>
    <property type="match status" value="1"/>
</dbReference>
<dbReference type="CDD" id="cd11386">
    <property type="entry name" value="MCP_signal"/>
    <property type="match status" value="1"/>
</dbReference>
<dbReference type="SUPFAM" id="SSF58104">
    <property type="entry name" value="Methyl-accepting chemotaxis protein (MCP) signaling domain"/>
    <property type="match status" value="1"/>
</dbReference>
<feature type="domain" description="PAC" evidence="7">
    <location>
        <begin position="334"/>
        <end position="386"/>
    </location>
</feature>
<evidence type="ECO:0000256" key="3">
    <source>
        <dbReference type="ARBA" id="ARBA00029447"/>
    </source>
</evidence>
<dbReference type="SUPFAM" id="SSF55785">
    <property type="entry name" value="PYP-like sensor domain (PAS domain)"/>
    <property type="match status" value="3"/>
</dbReference>
<dbReference type="PROSITE" id="PS50113">
    <property type="entry name" value="PAC"/>
    <property type="match status" value="3"/>
</dbReference>
<dbReference type="FunFam" id="1.10.287.950:FF:000001">
    <property type="entry name" value="Methyl-accepting chemotaxis sensory transducer"/>
    <property type="match status" value="1"/>
</dbReference>
<dbReference type="GO" id="GO:0016020">
    <property type="term" value="C:membrane"/>
    <property type="evidence" value="ECO:0007669"/>
    <property type="project" value="UniProtKB-SubCell"/>
</dbReference>
<comment type="caution">
    <text evidence="10">The sequence shown here is derived from an EMBL/GenBank/DDBJ whole genome shotgun (WGS) entry which is preliminary data.</text>
</comment>
<keyword evidence="4" id="KW-0807">Transducer</keyword>
<protein>
    <submittedName>
        <fullName evidence="10">Methyl-accepting chemotaxis protein</fullName>
    </submittedName>
</protein>
<dbReference type="AlphaFoldDB" id="A0A640VS05"/>
<dbReference type="InterPro" id="IPR000727">
    <property type="entry name" value="T_SNARE_dom"/>
</dbReference>
<dbReference type="SMART" id="SM00086">
    <property type="entry name" value="PAC"/>
    <property type="match status" value="3"/>
</dbReference>
<evidence type="ECO:0000313" key="11">
    <source>
        <dbReference type="Proteomes" id="UP000436522"/>
    </source>
</evidence>
<dbReference type="Pfam" id="PF00015">
    <property type="entry name" value="MCPsignal"/>
    <property type="match status" value="1"/>
</dbReference>
<dbReference type="Pfam" id="PF13426">
    <property type="entry name" value="PAS_9"/>
    <property type="match status" value="2"/>
</dbReference>
<dbReference type="OrthoDB" id="9765776at2"/>
<dbReference type="GO" id="GO:0004888">
    <property type="term" value="F:transmembrane signaling receptor activity"/>
    <property type="evidence" value="ECO:0007669"/>
    <property type="project" value="InterPro"/>
</dbReference>
<dbReference type="PANTHER" id="PTHR43531">
    <property type="entry name" value="PROTEIN ICFG"/>
    <property type="match status" value="1"/>
</dbReference>